<protein>
    <submittedName>
        <fullName evidence="2">Uncharacterized protein</fullName>
    </submittedName>
</protein>
<evidence type="ECO:0000313" key="2">
    <source>
        <dbReference type="EMBL" id="KAG0719061.1"/>
    </source>
</evidence>
<organism evidence="2 3">
    <name type="scientific">Chionoecetes opilio</name>
    <name type="common">Atlantic snow crab</name>
    <name type="synonym">Cancer opilio</name>
    <dbReference type="NCBI Taxonomy" id="41210"/>
    <lineage>
        <taxon>Eukaryota</taxon>
        <taxon>Metazoa</taxon>
        <taxon>Ecdysozoa</taxon>
        <taxon>Arthropoda</taxon>
        <taxon>Crustacea</taxon>
        <taxon>Multicrustacea</taxon>
        <taxon>Malacostraca</taxon>
        <taxon>Eumalacostraca</taxon>
        <taxon>Eucarida</taxon>
        <taxon>Decapoda</taxon>
        <taxon>Pleocyemata</taxon>
        <taxon>Brachyura</taxon>
        <taxon>Eubrachyura</taxon>
        <taxon>Majoidea</taxon>
        <taxon>Majidae</taxon>
        <taxon>Chionoecetes</taxon>
    </lineage>
</organism>
<keyword evidence="3" id="KW-1185">Reference proteome</keyword>
<dbReference type="Proteomes" id="UP000770661">
    <property type="component" value="Unassembled WGS sequence"/>
</dbReference>
<feature type="region of interest" description="Disordered" evidence="1">
    <location>
        <begin position="16"/>
        <end position="51"/>
    </location>
</feature>
<dbReference type="AlphaFoldDB" id="A0A8J4Y8A0"/>
<sequence>MQHTLRATSGGYLATSLENLPDVPAPSAGHGWELDDGGSLKSMDGGSTSPRCRLKSHLMHMQKDVSTAQIAPAY</sequence>
<reference evidence="2" key="1">
    <citation type="submission" date="2020-07" db="EMBL/GenBank/DDBJ databases">
        <title>The High-quality genome of the commercially important snow crab, Chionoecetes opilio.</title>
        <authorList>
            <person name="Jeong J.-H."/>
            <person name="Ryu S."/>
        </authorList>
    </citation>
    <scope>NUCLEOTIDE SEQUENCE</scope>
    <source>
        <strain evidence="2">MADBK_172401_WGS</strain>
        <tissue evidence="2">Digestive gland</tissue>
    </source>
</reference>
<dbReference type="EMBL" id="JACEEZ010015113">
    <property type="protein sequence ID" value="KAG0719061.1"/>
    <property type="molecule type" value="Genomic_DNA"/>
</dbReference>
<evidence type="ECO:0000313" key="3">
    <source>
        <dbReference type="Proteomes" id="UP000770661"/>
    </source>
</evidence>
<dbReference type="OrthoDB" id="8195485at2759"/>
<gene>
    <name evidence="2" type="ORF">GWK47_051272</name>
</gene>
<comment type="caution">
    <text evidence="2">The sequence shown here is derived from an EMBL/GenBank/DDBJ whole genome shotgun (WGS) entry which is preliminary data.</text>
</comment>
<evidence type="ECO:0000256" key="1">
    <source>
        <dbReference type="SAM" id="MobiDB-lite"/>
    </source>
</evidence>
<accession>A0A8J4Y8A0</accession>
<name>A0A8J4Y8A0_CHIOP</name>
<proteinExistence type="predicted"/>